<keyword evidence="5" id="KW-1185">Reference proteome</keyword>
<keyword evidence="1" id="KW-0812">Transmembrane</keyword>
<dbReference type="PANTHER" id="PTHR30273:SF2">
    <property type="entry name" value="PROTEIN FECR"/>
    <property type="match status" value="1"/>
</dbReference>
<organism evidence="4 5">
    <name type="scientific">Pedobacter lusitanus</name>
    <dbReference type="NCBI Taxonomy" id="1503925"/>
    <lineage>
        <taxon>Bacteria</taxon>
        <taxon>Pseudomonadati</taxon>
        <taxon>Bacteroidota</taxon>
        <taxon>Sphingobacteriia</taxon>
        <taxon>Sphingobacteriales</taxon>
        <taxon>Sphingobacteriaceae</taxon>
        <taxon>Pedobacter</taxon>
    </lineage>
</organism>
<dbReference type="Gene3D" id="3.55.50.30">
    <property type="match status" value="1"/>
</dbReference>
<keyword evidence="1" id="KW-0472">Membrane</keyword>
<feature type="domain" description="FecR protein" evidence="2">
    <location>
        <begin position="176"/>
        <end position="271"/>
    </location>
</feature>
<dbReference type="InterPro" id="IPR012373">
    <property type="entry name" value="Ferrdict_sens_TM"/>
</dbReference>
<proteinExistence type="predicted"/>
<dbReference type="Gene3D" id="2.60.120.1440">
    <property type="match status" value="1"/>
</dbReference>
<evidence type="ECO:0000259" key="2">
    <source>
        <dbReference type="Pfam" id="PF04773"/>
    </source>
</evidence>
<dbReference type="InterPro" id="IPR032508">
    <property type="entry name" value="FecR_C"/>
</dbReference>
<comment type="caution">
    <text evidence="4">The sequence shown here is derived from an EMBL/GenBank/DDBJ whole genome shotgun (WGS) entry which is preliminary data.</text>
</comment>
<dbReference type="PANTHER" id="PTHR30273">
    <property type="entry name" value="PERIPLASMIC SIGNAL SENSOR AND SIGMA FACTOR ACTIVATOR FECR-RELATED"/>
    <property type="match status" value="1"/>
</dbReference>
<evidence type="ECO:0000313" key="4">
    <source>
        <dbReference type="EMBL" id="KIO76325.1"/>
    </source>
</evidence>
<keyword evidence="1" id="KW-1133">Transmembrane helix</keyword>
<dbReference type="STRING" id="1503925.TH53_15320"/>
<dbReference type="Pfam" id="PF16344">
    <property type="entry name" value="FecR_C"/>
    <property type="match status" value="1"/>
</dbReference>
<dbReference type="Pfam" id="PF04773">
    <property type="entry name" value="FecR"/>
    <property type="match status" value="1"/>
</dbReference>
<accession>A0A0D0GJL9</accession>
<name>A0A0D0GJL9_9SPHI</name>
<dbReference type="AlphaFoldDB" id="A0A0D0GJL9"/>
<protein>
    <recommendedName>
        <fullName evidence="6">FecR protein</fullName>
    </recommendedName>
</protein>
<feature type="transmembrane region" description="Helical" evidence="1">
    <location>
        <begin position="76"/>
        <end position="97"/>
    </location>
</feature>
<dbReference type="PIRSF" id="PIRSF018266">
    <property type="entry name" value="FecR"/>
    <property type="match status" value="1"/>
</dbReference>
<evidence type="ECO:0000259" key="3">
    <source>
        <dbReference type="Pfam" id="PF16344"/>
    </source>
</evidence>
<gene>
    <name evidence="4" type="ORF">TH53_15320</name>
</gene>
<sequence>MTMTNEKFRELARRCHEGTASEAEQKAFDEIYTTLLNRHSSWDTELMGAEEEVKAEISGKLNRRIRQDKKKKNHSLFYRYIAAAIVIVALGTGIYFYQQLKAPADQQRFFANDIKPGGNKAVLTLANGKKISLTDAENTELANESGIRMTKTGDGQLICEVSGKRSAADPHTRNCIETPKGGQYQIQLPDGTKVWLNASSSLKYPDNFGMAKERRVELTGEAYFEVAHNQAVPFRVMLRNQLVEVLGTHFNINGYEDEAAIRTTLLEGSVKLSRTDSQISAILKPGQQARLQQGGFRLKEVDALEAVAWKNDEFLFNDEDFLTAMRKIARWYDVEVVYDSSAPIDFQLGGSVKRSKNISAVLTLIELTGKVHFKIEGRRVTVTK</sequence>
<feature type="domain" description="Protein FecR C-terminal" evidence="3">
    <location>
        <begin position="313"/>
        <end position="382"/>
    </location>
</feature>
<dbReference type="EMBL" id="JXRA01000065">
    <property type="protein sequence ID" value="KIO76325.1"/>
    <property type="molecule type" value="Genomic_DNA"/>
</dbReference>
<reference evidence="4 5" key="1">
    <citation type="submission" date="2015-01" db="EMBL/GenBank/DDBJ databases">
        <title>Draft genome sequence of Pedobacter sp. NL19 isolated from sludge of an effluent treatment pond in an abandoned uranium mine.</title>
        <authorList>
            <person name="Santos T."/>
            <person name="Caetano T."/>
            <person name="Covas C."/>
            <person name="Cruz A."/>
            <person name="Mendo S."/>
        </authorList>
    </citation>
    <scope>NUCLEOTIDE SEQUENCE [LARGE SCALE GENOMIC DNA]</scope>
    <source>
        <strain evidence="4 5">NL19</strain>
    </source>
</reference>
<evidence type="ECO:0000313" key="5">
    <source>
        <dbReference type="Proteomes" id="UP000032049"/>
    </source>
</evidence>
<dbReference type="InterPro" id="IPR006860">
    <property type="entry name" value="FecR"/>
</dbReference>
<evidence type="ECO:0000256" key="1">
    <source>
        <dbReference type="SAM" id="Phobius"/>
    </source>
</evidence>
<dbReference type="GO" id="GO:0016989">
    <property type="term" value="F:sigma factor antagonist activity"/>
    <property type="evidence" value="ECO:0007669"/>
    <property type="project" value="TreeGrafter"/>
</dbReference>
<dbReference type="Proteomes" id="UP000032049">
    <property type="component" value="Unassembled WGS sequence"/>
</dbReference>
<evidence type="ECO:0008006" key="6">
    <source>
        <dbReference type="Google" id="ProtNLM"/>
    </source>
</evidence>